<evidence type="ECO:0000313" key="12">
    <source>
        <dbReference type="EMBL" id="WGH94543.1"/>
    </source>
</evidence>
<evidence type="ECO:0000259" key="10">
    <source>
        <dbReference type="PROSITE" id="PS50893"/>
    </source>
</evidence>
<sequence>MLVRLIIRYAKPYWWHLLIVVIAQVIATLATLALPRLNADIIDHGIAAGDTGYIGSTGLVMLGVAGIQVVSEVVATFFAARATMGIGRDLRADVFDQVTELSVHQVQEFGPGTLMTRTTNDLTQVQSLALVVASTVLLSPIMLIGGLVMAMEQDVVLSAVIWAAVPVLLVFVWLLFARVMPLFRRMQDRIDAVNTVLREQIAGIRVVRAFVQEAKQAQRFDRANRELTEVSFGIGRWMVLMGPVIAMILQAAMVAVLFFGGHRVAAGEVQVGGVAALMQYLTLILMAVMMGVFVFMMIPRAAVAARRIQEVLTTEPELDSPHQQMAQPASAELVFDHVQVQLPGAEAPIVDEVSFRIPPGTTTAIIGSTGSGKTTLVKLMSRLIDPTAGVVRLGGVDLRELSRQTVSDLVGLAPQTATLFSGTVGSNLRFAAPQATDEQLREALEIAQCWDFLPQELAAALEYPVSQGGANLSGGQRQRLSIARALVGGRQIYVFDDALSALDASTEAAVRAGLARLQRDSGASVVMVAQRVSAITEADQILVIDQGRIVGIGTHAELSETNAVYRQIIDSQQVTS</sequence>
<keyword evidence="7 9" id="KW-1133">Transmembrane helix</keyword>
<dbReference type="Gene3D" id="3.40.50.300">
    <property type="entry name" value="P-loop containing nucleotide triphosphate hydrolases"/>
    <property type="match status" value="1"/>
</dbReference>
<keyword evidence="8 9" id="KW-0472">Membrane</keyword>
<feature type="transmembrane region" description="Helical" evidence="9">
    <location>
        <begin position="127"/>
        <end position="149"/>
    </location>
</feature>
<reference evidence="12 13" key="1">
    <citation type="submission" date="2023-03" db="EMBL/GenBank/DDBJ databases">
        <title>Complete genome sequences of several Auritidibacter ignavus strains isolated from ear infections.</title>
        <authorList>
            <person name="Baehr T."/>
            <person name="Baumhoegger A.M."/>
        </authorList>
    </citation>
    <scope>NUCLEOTIDE SEQUENCE [LARGE SCALE GENOMIC DNA]</scope>
    <source>
        <strain evidence="12 13">BABAE-6</strain>
    </source>
</reference>
<feature type="transmembrane region" description="Helical" evidence="9">
    <location>
        <begin position="155"/>
        <end position="176"/>
    </location>
</feature>
<dbReference type="Proteomes" id="UP001224674">
    <property type="component" value="Chromosome"/>
</dbReference>
<dbReference type="GO" id="GO:0015421">
    <property type="term" value="F:ABC-type oligopeptide transporter activity"/>
    <property type="evidence" value="ECO:0007669"/>
    <property type="project" value="TreeGrafter"/>
</dbReference>
<keyword evidence="3" id="KW-1003">Cell membrane</keyword>
<evidence type="ECO:0000256" key="4">
    <source>
        <dbReference type="ARBA" id="ARBA00022692"/>
    </source>
</evidence>
<dbReference type="PANTHER" id="PTHR43394">
    <property type="entry name" value="ATP-DEPENDENT PERMEASE MDL1, MITOCHONDRIAL"/>
    <property type="match status" value="1"/>
</dbReference>
<name>A0AAJ6DFD6_9MICC</name>
<evidence type="ECO:0000256" key="2">
    <source>
        <dbReference type="ARBA" id="ARBA00022448"/>
    </source>
</evidence>
<keyword evidence="5" id="KW-0547">Nucleotide-binding</keyword>
<dbReference type="InterPro" id="IPR003439">
    <property type="entry name" value="ABC_transporter-like_ATP-bd"/>
</dbReference>
<evidence type="ECO:0000256" key="7">
    <source>
        <dbReference type="ARBA" id="ARBA00022989"/>
    </source>
</evidence>
<evidence type="ECO:0000256" key="8">
    <source>
        <dbReference type="ARBA" id="ARBA00023136"/>
    </source>
</evidence>
<feature type="domain" description="ABC transmembrane type-1" evidence="11">
    <location>
        <begin position="18"/>
        <end position="300"/>
    </location>
</feature>
<evidence type="ECO:0000256" key="9">
    <source>
        <dbReference type="SAM" id="Phobius"/>
    </source>
</evidence>
<dbReference type="SUPFAM" id="SSF90123">
    <property type="entry name" value="ABC transporter transmembrane region"/>
    <property type="match status" value="1"/>
</dbReference>
<dbReference type="FunFam" id="3.40.50.300:FF:000854">
    <property type="entry name" value="Multidrug ABC transporter ATP-binding protein"/>
    <property type="match status" value="1"/>
</dbReference>
<dbReference type="SUPFAM" id="SSF52540">
    <property type="entry name" value="P-loop containing nucleoside triphosphate hydrolases"/>
    <property type="match status" value="1"/>
</dbReference>
<evidence type="ECO:0000313" key="13">
    <source>
        <dbReference type="Proteomes" id="UP001224674"/>
    </source>
</evidence>
<protein>
    <submittedName>
        <fullName evidence="12">ABC transporter ATP-binding protein</fullName>
    </submittedName>
</protein>
<feature type="transmembrane region" description="Helical" evidence="9">
    <location>
        <begin position="53"/>
        <end position="80"/>
    </location>
</feature>
<dbReference type="InterPro" id="IPR011527">
    <property type="entry name" value="ABC1_TM_dom"/>
</dbReference>
<dbReference type="PROSITE" id="PS50893">
    <property type="entry name" value="ABC_TRANSPORTER_2"/>
    <property type="match status" value="1"/>
</dbReference>
<evidence type="ECO:0000256" key="1">
    <source>
        <dbReference type="ARBA" id="ARBA00004651"/>
    </source>
</evidence>
<dbReference type="SMART" id="SM00382">
    <property type="entry name" value="AAA"/>
    <property type="match status" value="1"/>
</dbReference>
<keyword evidence="6 12" id="KW-0067">ATP-binding</keyword>
<dbReference type="InterPro" id="IPR036640">
    <property type="entry name" value="ABC1_TM_sf"/>
</dbReference>
<gene>
    <name evidence="12" type="ORF">QDX21_10860</name>
</gene>
<evidence type="ECO:0000256" key="6">
    <source>
        <dbReference type="ARBA" id="ARBA00022840"/>
    </source>
</evidence>
<dbReference type="GO" id="GO:0005886">
    <property type="term" value="C:plasma membrane"/>
    <property type="evidence" value="ECO:0007669"/>
    <property type="project" value="UniProtKB-SubCell"/>
</dbReference>
<dbReference type="GO" id="GO:0016887">
    <property type="term" value="F:ATP hydrolysis activity"/>
    <property type="evidence" value="ECO:0007669"/>
    <property type="project" value="InterPro"/>
</dbReference>
<dbReference type="PROSITE" id="PS00211">
    <property type="entry name" value="ABC_TRANSPORTER_1"/>
    <property type="match status" value="1"/>
</dbReference>
<keyword evidence="2" id="KW-0813">Transport</keyword>
<dbReference type="GO" id="GO:0005524">
    <property type="term" value="F:ATP binding"/>
    <property type="evidence" value="ECO:0007669"/>
    <property type="project" value="UniProtKB-KW"/>
</dbReference>
<dbReference type="InterPro" id="IPR039421">
    <property type="entry name" value="Type_1_exporter"/>
</dbReference>
<dbReference type="InterPro" id="IPR003593">
    <property type="entry name" value="AAA+_ATPase"/>
</dbReference>
<dbReference type="InterPro" id="IPR017871">
    <property type="entry name" value="ABC_transporter-like_CS"/>
</dbReference>
<feature type="transmembrane region" description="Helical" evidence="9">
    <location>
        <begin position="280"/>
        <end position="298"/>
    </location>
</feature>
<accession>A0AAJ6DFD6</accession>
<dbReference type="AlphaFoldDB" id="A0AAJ6DFD6"/>
<evidence type="ECO:0000259" key="11">
    <source>
        <dbReference type="PROSITE" id="PS50929"/>
    </source>
</evidence>
<evidence type="ECO:0000256" key="5">
    <source>
        <dbReference type="ARBA" id="ARBA00022741"/>
    </source>
</evidence>
<dbReference type="Gene3D" id="1.20.1560.10">
    <property type="entry name" value="ABC transporter type 1, transmembrane domain"/>
    <property type="match status" value="1"/>
</dbReference>
<dbReference type="RefSeq" id="WP_279675464.1">
    <property type="nucleotide sequence ID" value="NZ_CP122566.1"/>
</dbReference>
<feature type="transmembrane region" description="Helical" evidence="9">
    <location>
        <begin position="12"/>
        <end position="33"/>
    </location>
</feature>
<dbReference type="PROSITE" id="PS50929">
    <property type="entry name" value="ABC_TM1F"/>
    <property type="match status" value="1"/>
</dbReference>
<feature type="transmembrane region" description="Helical" evidence="9">
    <location>
        <begin position="237"/>
        <end position="260"/>
    </location>
</feature>
<evidence type="ECO:0000256" key="3">
    <source>
        <dbReference type="ARBA" id="ARBA00022475"/>
    </source>
</evidence>
<organism evidence="12 13">
    <name type="scientific">Auritidibacter ignavus</name>
    <dbReference type="NCBI Taxonomy" id="678932"/>
    <lineage>
        <taxon>Bacteria</taxon>
        <taxon>Bacillati</taxon>
        <taxon>Actinomycetota</taxon>
        <taxon>Actinomycetes</taxon>
        <taxon>Micrococcales</taxon>
        <taxon>Micrococcaceae</taxon>
        <taxon>Auritidibacter</taxon>
    </lineage>
</organism>
<keyword evidence="4 9" id="KW-0812">Transmembrane</keyword>
<feature type="domain" description="ABC transporter" evidence="10">
    <location>
        <begin position="333"/>
        <end position="571"/>
    </location>
</feature>
<keyword evidence="13" id="KW-1185">Reference proteome</keyword>
<dbReference type="InterPro" id="IPR027417">
    <property type="entry name" value="P-loop_NTPase"/>
</dbReference>
<dbReference type="PANTHER" id="PTHR43394:SF1">
    <property type="entry name" value="ATP-BINDING CASSETTE SUB-FAMILY B MEMBER 10, MITOCHONDRIAL"/>
    <property type="match status" value="1"/>
</dbReference>
<dbReference type="Pfam" id="PF00664">
    <property type="entry name" value="ABC_membrane"/>
    <property type="match status" value="1"/>
</dbReference>
<dbReference type="CDD" id="cd18548">
    <property type="entry name" value="ABC_6TM_Tm287_like"/>
    <property type="match status" value="1"/>
</dbReference>
<proteinExistence type="predicted"/>
<comment type="subcellular location">
    <subcellularLocation>
        <location evidence="1">Cell membrane</location>
        <topology evidence="1">Multi-pass membrane protein</topology>
    </subcellularLocation>
</comment>
<dbReference type="Pfam" id="PF00005">
    <property type="entry name" value="ABC_tran"/>
    <property type="match status" value="1"/>
</dbReference>
<dbReference type="EMBL" id="CP122566">
    <property type="protein sequence ID" value="WGH94543.1"/>
    <property type="molecule type" value="Genomic_DNA"/>
</dbReference>